<feature type="domain" description="Aldehyde dehydrogenase" evidence="5">
    <location>
        <begin position="16"/>
        <end position="468"/>
    </location>
</feature>
<accession>A0ABW4Z027</accession>
<evidence type="ECO:0000256" key="3">
    <source>
        <dbReference type="ARBA" id="ARBA00024226"/>
    </source>
</evidence>
<dbReference type="Gene3D" id="3.40.309.10">
    <property type="entry name" value="Aldehyde Dehydrogenase, Chain A, domain 2"/>
    <property type="match status" value="1"/>
</dbReference>
<comment type="catalytic activity">
    <reaction evidence="4">
        <text>an aldehyde + NAD(+) + H2O = a carboxylate + NADH + 2 H(+)</text>
        <dbReference type="Rhea" id="RHEA:16185"/>
        <dbReference type="ChEBI" id="CHEBI:15377"/>
        <dbReference type="ChEBI" id="CHEBI:15378"/>
        <dbReference type="ChEBI" id="CHEBI:17478"/>
        <dbReference type="ChEBI" id="CHEBI:29067"/>
        <dbReference type="ChEBI" id="CHEBI:57540"/>
        <dbReference type="ChEBI" id="CHEBI:57945"/>
        <dbReference type="EC" id="1.2.1.3"/>
    </reaction>
</comment>
<comment type="similarity">
    <text evidence="1">Belongs to the aldehyde dehydrogenase family.</text>
</comment>
<name>A0ABW4Z027_9HYPH</name>
<dbReference type="PANTHER" id="PTHR42804:SF1">
    <property type="entry name" value="ALDEHYDE DEHYDROGENASE-RELATED"/>
    <property type="match status" value="1"/>
</dbReference>
<evidence type="ECO:0000313" key="7">
    <source>
        <dbReference type="Proteomes" id="UP001597299"/>
    </source>
</evidence>
<dbReference type="SUPFAM" id="SSF53720">
    <property type="entry name" value="ALDH-like"/>
    <property type="match status" value="1"/>
</dbReference>
<organism evidence="6 7">
    <name type="scientific">Ancylobacter oerskovii</name>
    <dbReference type="NCBI Taxonomy" id="459519"/>
    <lineage>
        <taxon>Bacteria</taxon>
        <taxon>Pseudomonadati</taxon>
        <taxon>Pseudomonadota</taxon>
        <taxon>Alphaproteobacteria</taxon>
        <taxon>Hyphomicrobiales</taxon>
        <taxon>Xanthobacteraceae</taxon>
        <taxon>Ancylobacter</taxon>
    </lineage>
</organism>
<proteinExistence type="inferred from homology"/>
<keyword evidence="2" id="KW-0560">Oxidoreductase</keyword>
<dbReference type="Proteomes" id="UP001597299">
    <property type="component" value="Unassembled WGS sequence"/>
</dbReference>
<dbReference type="CDD" id="cd07138">
    <property type="entry name" value="ALDH_CddD_SSP0762"/>
    <property type="match status" value="1"/>
</dbReference>
<dbReference type="InterPro" id="IPR016161">
    <property type="entry name" value="Ald_DH/histidinol_DH"/>
</dbReference>
<dbReference type="PROSITE" id="PS00070">
    <property type="entry name" value="ALDEHYDE_DEHYDR_CYS"/>
    <property type="match status" value="1"/>
</dbReference>
<evidence type="ECO:0000259" key="5">
    <source>
        <dbReference type="Pfam" id="PF00171"/>
    </source>
</evidence>
<dbReference type="InterPro" id="IPR016162">
    <property type="entry name" value="Ald_DH_N"/>
</dbReference>
<evidence type="ECO:0000256" key="4">
    <source>
        <dbReference type="ARBA" id="ARBA00049194"/>
    </source>
</evidence>
<evidence type="ECO:0000313" key="6">
    <source>
        <dbReference type="EMBL" id="MFD2141991.1"/>
    </source>
</evidence>
<dbReference type="InterPro" id="IPR015590">
    <property type="entry name" value="Aldehyde_DH_dom"/>
</dbReference>
<keyword evidence="7" id="KW-1185">Reference proteome</keyword>
<sequence length="471" mass="49865">MHTIDTAYIDGSFVPTSGTVADIVNPATEALIGRVRLADRDDARRAIAAARRAQDALASTTKAERVEMLRRLEATVLARSDDIREATIQEYGAPLARARFVSEYASQAFAYAARTLEDYEFIRPAGRAIVRMEPVGVSALIAPWNSAAGTIASKLASALAAACASIIKPSELSPIQAHIMAEAFHAAELPPGVVNLVVGTGAEVGDEFSVNPDVARISFTGSTTTGKIVARAAAGGLKRVGLSLSGKSASIILDDADLAVAVPLALDGGFNNNGQACIAGARILVPRALMPDVIDRVKAHVAQLCVGDPRNPATTIGPLANRMQFDRVQHYIRRGLEQGANLIAGGLGRPDGLTSGYFAMPTVFADVHNGMDIAREEIFGPVLVLIPYETDDEAASLANDSLYGLQAYVFSRQRERALRLADRLHAGSVLVNTIRPDLLAPFGGVKQSGLGREFGVFGLESFLEPKSIIVE</sequence>
<dbReference type="PANTHER" id="PTHR42804">
    <property type="entry name" value="ALDEHYDE DEHYDROGENASE"/>
    <property type="match status" value="1"/>
</dbReference>
<dbReference type="InterPro" id="IPR016163">
    <property type="entry name" value="Ald_DH_C"/>
</dbReference>
<evidence type="ECO:0000256" key="2">
    <source>
        <dbReference type="ARBA" id="ARBA00023002"/>
    </source>
</evidence>
<dbReference type="EC" id="1.2.1.3" evidence="3"/>
<dbReference type="EMBL" id="JBHUHD010000001">
    <property type="protein sequence ID" value="MFD2141991.1"/>
    <property type="molecule type" value="Genomic_DNA"/>
</dbReference>
<dbReference type="RefSeq" id="WP_213351601.1">
    <property type="nucleotide sequence ID" value="NZ_JAHBGB010000006.1"/>
</dbReference>
<comment type="caution">
    <text evidence="6">The sequence shown here is derived from an EMBL/GenBank/DDBJ whole genome shotgun (WGS) entry which is preliminary data.</text>
</comment>
<dbReference type="Gene3D" id="3.40.605.10">
    <property type="entry name" value="Aldehyde Dehydrogenase, Chain A, domain 1"/>
    <property type="match status" value="1"/>
</dbReference>
<evidence type="ECO:0000256" key="1">
    <source>
        <dbReference type="ARBA" id="ARBA00009986"/>
    </source>
</evidence>
<gene>
    <name evidence="6" type="ORF">ACFSNC_16410</name>
</gene>
<dbReference type="InterPro" id="IPR016160">
    <property type="entry name" value="Ald_DH_CS_CYS"/>
</dbReference>
<reference evidence="7" key="1">
    <citation type="journal article" date="2019" name="Int. J. Syst. Evol. Microbiol.">
        <title>The Global Catalogue of Microorganisms (GCM) 10K type strain sequencing project: providing services to taxonomists for standard genome sequencing and annotation.</title>
        <authorList>
            <consortium name="The Broad Institute Genomics Platform"/>
            <consortium name="The Broad Institute Genome Sequencing Center for Infectious Disease"/>
            <person name="Wu L."/>
            <person name="Ma J."/>
        </authorList>
    </citation>
    <scope>NUCLEOTIDE SEQUENCE [LARGE SCALE GENOMIC DNA]</scope>
    <source>
        <strain evidence="7">CCM 7435</strain>
    </source>
</reference>
<dbReference type="Pfam" id="PF00171">
    <property type="entry name" value="Aldedh"/>
    <property type="match status" value="1"/>
</dbReference>
<protein>
    <recommendedName>
        <fullName evidence="3">aldehyde dehydrogenase (NAD(+))</fullName>
        <ecNumber evidence="3">1.2.1.3</ecNumber>
    </recommendedName>
</protein>